<organism evidence="18 19">
    <name type="scientific">Brachionus calyciflorus</name>
    <dbReference type="NCBI Taxonomy" id="104777"/>
    <lineage>
        <taxon>Eukaryota</taxon>
        <taxon>Metazoa</taxon>
        <taxon>Spiralia</taxon>
        <taxon>Gnathifera</taxon>
        <taxon>Rotifera</taxon>
        <taxon>Eurotatoria</taxon>
        <taxon>Monogononta</taxon>
        <taxon>Pseudotrocha</taxon>
        <taxon>Ploima</taxon>
        <taxon>Brachionidae</taxon>
        <taxon>Brachionus</taxon>
    </lineage>
</organism>
<evidence type="ECO:0000256" key="10">
    <source>
        <dbReference type="ARBA" id="ARBA00023136"/>
    </source>
</evidence>
<keyword evidence="5" id="KW-0808">Transferase</keyword>
<dbReference type="GO" id="GO:0008654">
    <property type="term" value="P:phospholipid biosynthetic process"/>
    <property type="evidence" value="ECO:0007669"/>
    <property type="project" value="UniProtKB-KW"/>
</dbReference>
<keyword evidence="7" id="KW-0106">Calcium</keyword>
<dbReference type="AlphaFoldDB" id="A0A813M3K9"/>
<dbReference type="GO" id="GO:0008374">
    <property type="term" value="F:O-acyltransferase activity"/>
    <property type="evidence" value="ECO:0007669"/>
    <property type="project" value="InterPro"/>
</dbReference>
<dbReference type="Proteomes" id="UP000663879">
    <property type="component" value="Unassembled WGS sequence"/>
</dbReference>
<gene>
    <name evidence="18" type="ORF">OXX778_LOCUS379</name>
</gene>
<dbReference type="GO" id="GO:0005509">
    <property type="term" value="F:calcium ion binding"/>
    <property type="evidence" value="ECO:0007669"/>
    <property type="project" value="InterPro"/>
</dbReference>
<keyword evidence="10 16" id="KW-0472">Membrane</keyword>
<dbReference type="SMART" id="SM00563">
    <property type="entry name" value="PlsC"/>
    <property type="match status" value="1"/>
</dbReference>
<comment type="subcellular location">
    <subcellularLocation>
        <location evidence="1">Membrane</location>
    </subcellularLocation>
</comment>
<comment type="caution">
    <text evidence="18">The sequence shown here is derived from an EMBL/GenBank/DDBJ whole genome shotgun (WGS) entry which is preliminary data.</text>
</comment>
<evidence type="ECO:0000256" key="3">
    <source>
        <dbReference type="ARBA" id="ARBA00008655"/>
    </source>
</evidence>
<dbReference type="InterPro" id="IPR002048">
    <property type="entry name" value="EF_hand_dom"/>
</dbReference>
<comment type="pathway">
    <text evidence="14">Phospholipid metabolism.</text>
</comment>
<evidence type="ECO:0000259" key="17">
    <source>
        <dbReference type="PROSITE" id="PS50222"/>
    </source>
</evidence>
<dbReference type="Pfam" id="PF00036">
    <property type="entry name" value="EF-hand_1"/>
    <property type="match status" value="1"/>
</dbReference>
<feature type="transmembrane region" description="Helical" evidence="16">
    <location>
        <begin position="56"/>
        <end position="89"/>
    </location>
</feature>
<dbReference type="PROSITE" id="PS00018">
    <property type="entry name" value="EF_HAND_1"/>
    <property type="match status" value="1"/>
</dbReference>
<dbReference type="InterPro" id="IPR018247">
    <property type="entry name" value="EF_Hand_1_Ca_BS"/>
</dbReference>
<dbReference type="Gene3D" id="1.10.238.10">
    <property type="entry name" value="EF-hand"/>
    <property type="match status" value="1"/>
</dbReference>
<accession>A0A813M3K9</accession>
<dbReference type="GO" id="GO:0016020">
    <property type="term" value="C:membrane"/>
    <property type="evidence" value="ECO:0007669"/>
    <property type="project" value="UniProtKB-SubCell"/>
</dbReference>
<evidence type="ECO:0000256" key="11">
    <source>
        <dbReference type="ARBA" id="ARBA00023209"/>
    </source>
</evidence>
<keyword evidence="12" id="KW-1208">Phospholipid metabolism</keyword>
<keyword evidence="4" id="KW-0444">Lipid biosynthesis</keyword>
<evidence type="ECO:0000256" key="8">
    <source>
        <dbReference type="ARBA" id="ARBA00022989"/>
    </source>
</evidence>
<keyword evidence="6 16" id="KW-0812">Transmembrane</keyword>
<dbReference type="InterPro" id="IPR002123">
    <property type="entry name" value="Plipid/glycerol_acylTrfase"/>
</dbReference>
<dbReference type="UniPathway" id="UPA00085"/>
<dbReference type="PROSITE" id="PS50222">
    <property type="entry name" value="EF_HAND_2"/>
    <property type="match status" value="1"/>
</dbReference>
<sequence>MSKSIGSNESHQSKNKSINSLDGSLKFMREDSLADPVVINPFVHSPKLNPCEKFQLIIGGILLLPIRLIMISFTVFLAIIFGFVMTIGLSQEDLQHKPLNGWRKRARGILRFLGRALAFFFGFHSIKKFGQRSTRQQCTIFVAAPHTSYFDAFLFFILGLPTAISRAENGNLPIIGRVVRAVQPILVNREDAKDKNKTTNNIILRADPQGDWPQLLIFPEGTTTNGNCLITFKPGAFSPGLAVQPVLVKYKNRINTITWTWQGYSAYKVTLLTLCQFNNNMEVHYLPVYEPNDTEKENKILFANNVRAEMARHLKVATTNHSYEDCQLMIQAKKLNLPFESAIIEFFQIKKKLNINFENCDSLLKDFAQYARKNDGKMTLKEFCNYLHLDENDETTKVFDLYDRNKDGKIDFREFLIGLSLISRPSNNKENIKQAFDSFTSVDENEILRMDGFKSFMHAIDSSISDEETKHLFEKIDYKKAGSITFDECYSYLNKSSKYSKYVDKLLELKILNNNIEYTNAISKNNSSIDKISYSSNVTKRPLSNKSRSEETKVEEIKPIKVNSNENVSPKSNEHKIE</sequence>
<keyword evidence="9" id="KW-0443">Lipid metabolism</keyword>
<evidence type="ECO:0000256" key="14">
    <source>
        <dbReference type="ARBA" id="ARBA00025707"/>
    </source>
</evidence>
<evidence type="ECO:0000256" key="16">
    <source>
        <dbReference type="SAM" id="Phobius"/>
    </source>
</evidence>
<evidence type="ECO:0000256" key="4">
    <source>
        <dbReference type="ARBA" id="ARBA00022516"/>
    </source>
</evidence>
<feature type="domain" description="EF-hand" evidence="17">
    <location>
        <begin position="390"/>
        <end position="425"/>
    </location>
</feature>
<keyword evidence="8 16" id="KW-1133">Transmembrane helix</keyword>
<reference evidence="18" key="1">
    <citation type="submission" date="2021-02" db="EMBL/GenBank/DDBJ databases">
        <authorList>
            <person name="Nowell W R."/>
        </authorList>
    </citation>
    <scope>NUCLEOTIDE SEQUENCE</scope>
    <source>
        <strain evidence="18">Ploen Becks lab</strain>
    </source>
</reference>
<dbReference type="EMBL" id="CAJNOC010000018">
    <property type="protein sequence ID" value="CAF0706534.1"/>
    <property type="molecule type" value="Genomic_DNA"/>
</dbReference>
<protein>
    <recommendedName>
        <fullName evidence="17">EF-hand domain-containing protein</fullName>
    </recommendedName>
</protein>
<evidence type="ECO:0000256" key="12">
    <source>
        <dbReference type="ARBA" id="ARBA00023264"/>
    </source>
</evidence>
<dbReference type="CDD" id="cd07991">
    <property type="entry name" value="LPLAT_LPCAT1-like"/>
    <property type="match status" value="1"/>
</dbReference>
<dbReference type="PANTHER" id="PTHR23063:SF52">
    <property type="entry name" value="LYSOPHOSPHATIDYLCHOLINE ACYLTRANSFERASE"/>
    <property type="match status" value="1"/>
</dbReference>
<dbReference type="Pfam" id="PF01553">
    <property type="entry name" value="Acyltransferase"/>
    <property type="match status" value="1"/>
</dbReference>
<keyword evidence="11" id="KW-0594">Phospholipid biosynthesis</keyword>
<evidence type="ECO:0000256" key="1">
    <source>
        <dbReference type="ARBA" id="ARBA00004370"/>
    </source>
</evidence>
<feature type="transmembrane region" description="Helical" evidence="16">
    <location>
        <begin position="109"/>
        <end position="126"/>
    </location>
</feature>
<dbReference type="GO" id="GO:0042171">
    <property type="term" value="F:lysophosphatidic acid acyltransferase activity"/>
    <property type="evidence" value="ECO:0007669"/>
    <property type="project" value="TreeGrafter"/>
</dbReference>
<evidence type="ECO:0000256" key="2">
    <source>
        <dbReference type="ARBA" id="ARBA00005074"/>
    </source>
</evidence>
<keyword evidence="13" id="KW-0012">Acyltransferase</keyword>
<dbReference type="SUPFAM" id="SSF69593">
    <property type="entry name" value="Glycerol-3-phosphate (1)-acyltransferase"/>
    <property type="match status" value="1"/>
</dbReference>
<evidence type="ECO:0000313" key="19">
    <source>
        <dbReference type="Proteomes" id="UP000663879"/>
    </source>
</evidence>
<dbReference type="GO" id="GO:0005783">
    <property type="term" value="C:endoplasmic reticulum"/>
    <property type="evidence" value="ECO:0007669"/>
    <property type="project" value="TreeGrafter"/>
</dbReference>
<evidence type="ECO:0000256" key="5">
    <source>
        <dbReference type="ARBA" id="ARBA00022679"/>
    </source>
</evidence>
<dbReference type="SUPFAM" id="SSF47473">
    <property type="entry name" value="EF-hand"/>
    <property type="match status" value="1"/>
</dbReference>
<dbReference type="SMART" id="SM00054">
    <property type="entry name" value="EFh"/>
    <property type="match status" value="2"/>
</dbReference>
<comment type="similarity">
    <text evidence="3">Belongs to the 1-acyl-sn-glycerol-3-phosphate acyltransferase family.</text>
</comment>
<dbReference type="InterPro" id="IPR045252">
    <property type="entry name" value="LPCAT1-like"/>
</dbReference>
<evidence type="ECO:0000313" key="18">
    <source>
        <dbReference type="EMBL" id="CAF0706534.1"/>
    </source>
</evidence>
<feature type="region of interest" description="Disordered" evidence="15">
    <location>
        <begin position="539"/>
        <end position="578"/>
    </location>
</feature>
<evidence type="ECO:0000256" key="13">
    <source>
        <dbReference type="ARBA" id="ARBA00023315"/>
    </source>
</evidence>
<evidence type="ECO:0000256" key="15">
    <source>
        <dbReference type="SAM" id="MobiDB-lite"/>
    </source>
</evidence>
<keyword evidence="19" id="KW-1185">Reference proteome</keyword>
<evidence type="ECO:0000256" key="7">
    <source>
        <dbReference type="ARBA" id="ARBA00022837"/>
    </source>
</evidence>
<name>A0A813M3K9_9BILA</name>
<proteinExistence type="inferred from homology"/>
<evidence type="ECO:0000256" key="6">
    <source>
        <dbReference type="ARBA" id="ARBA00022692"/>
    </source>
</evidence>
<feature type="transmembrane region" description="Helical" evidence="16">
    <location>
        <begin position="138"/>
        <end position="160"/>
    </location>
</feature>
<feature type="compositionally biased region" description="Polar residues" evidence="15">
    <location>
        <begin position="562"/>
        <end position="571"/>
    </location>
</feature>
<feature type="compositionally biased region" description="Basic and acidic residues" evidence="15">
    <location>
        <begin position="547"/>
        <end position="559"/>
    </location>
</feature>
<dbReference type="OrthoDB" id="272512at2759"/>
<dbReference type="PANTHER" id="PTHR23063">
    <property type="entry name" value="PHOSPHOLIPID ACYLTRANSFERASE"/>
    <property type="match status" value="1"/>
</dbReference>
<dbReference type="InterPro" id="IPR011992">
    <property type="entry name" value="EF-hand-dom_pair"/>
</dbReference>
<evidence type="ECO:0000256" key="9">
    <source>
        <dbReference type="ARBA" id="ARBA00023098"/>
    </source>
</evidence>
<dbReference type="Pfam" id="PF13833">
    <property type="entry name" value="EF-hand_8"/>
    <property type="match status" value="1"/>
</dbReference>
<comment type="pathway">
    <text evidence="2">Lipid metabolism; phospholipid metabolism.</text>
</comment>